<dbReference type="RefSeq" id="WP_120727116.1">
    <property type="nucleotide sequence ID" value="NZ_CP032698.1"/>
</dbReference>
<name>A0A387HMW2_9ACTN</name>
<protein>
    <submittedName>
        <fullName evidence="2">Putative HTH-type transcriptional regulator</fullName>
    </submittedName>
</protein>
<dbReference type="PANTHER" id="PTHR33164:SF43">
    <property type="entry name" value="HTH-TYPE TRANSCRIPTIONAL REPRESSOR YETL"/>
    <property type="match status" value="1"/>
</dbReference>
<dbReference type="AlphaFoldDB" id="A0A387HMW2"/>
<dbReference type="InterPro" id="IPR036388">
    <property type="entry name" value="WH-like_DNA-bd_sf"/>
</dbReference>
<gene>
    <name evidence="2" type="ORF">DWB77_07483</name>
</gene>
<dbReference type="SUPFAM" id="SSF46785">
    <property type="entry name" value="Winged helix' DNA-binding domain"/>
    <property type="match status" value="1"/>
</dbReference>
<dbReference type="InterPro" id="IPR036390">
    <property type="entry name" value="WH_DNA-bd_sf"/>
</dbReference>
<reference evidence="2 3" key="1">
    <citation type="submission" date="2018-10" db="EMBL/GenBank/DDBJ databases">
        <title>Relationship between Morphology and Antimicrobial Activity in Streptomyces.</title>
        <authorList>
            <person name="Kang H.J."/>
            <person name="Kim S.B."/>
        </authorList>
    </citation>
    <scope>NUCLEOTIDE SEQUENCE [LARGE SCALE GENOMIC DNA]</scope>
    <source>
        <strain evidence="2 3">BH38</strain>
    </source>
</reference>
<dbReference type="Gene3D" id="1.10.10.10">
    <property type="entry name" value="Winged helix-like DNA-binding domain superfamily/Winged helix DNA-binding domain"/>
    <property type="match status" value="1"/>
</dbReference>
<dbReference type="SMART" id="SM00347">
    <property type="entry name" value="HTH_MARR"/>
    <property type="match status" value="1"/>
</dbReference>
<dbReference type="InterPro" id="IPR000835">
    <property type="entry name" value="HTH_MarR-typ"/>
</dbReference>
<dbReference type="PROSITE" id="PS50995">
    <property type="entry name" value="HTH_MARR_2"/>
    <property type="match status" value="1"/>
</dbReference>
<dbReference type="GO" id="GO:0003700">
    <property type="term" value="F:DNA-binding transcription factor activity"/>
    <property type="evidence" value="ECO:0007669"/>
    <property type="project" value="InterPro"/>
</dbReference>
<dbReference type="EMBL" id="CP032698">
    <property type="protein sequence ID" value="AYG85266.1"/>
    <property type="molecule type" value="Genomic_DNA"/>
</dbReference>
<evidence type="ECO:0000313" key="2">
    <source>
        <dbReference type="EMBL" id="AYG85266.1"/>
    </source>
</evidence>
<evidence type="ECO:0000313" key="3">
    <source>
        <dbReference type="Proteomes" id="UP000271554"/>
    </source>
</evidence>
<dbReference type="InterPro" id="IPR039422">
    <property type="entry name" value="MarR/SlyA-like"/>
</dbReference>
<feature type="domain" description="HTH marR-type" evidence="1">
    <location>
        <begin position="1"/>
        <end position="137"/>
    </location>
</feature>
<accession>A0A387HMW2</accession>
<dbReference type="Proteomes" id="UP000271554">
    <property type="component" value="Chromosome"/>
</dbReference>
<dbReference type="OrthoDB" id="3177763at2"/>
<sequence length="156" mass="17163">MSEQPVHTGYLAWHFAQAMGSRLERELRTVDLNLAQYNALQWAERQPGISSADAARHAGITAQSMGTAVASLTDRALLIRSPHPTNRRILCLHSTPDGSRVLERAREVVRRVNEEALSVLEPQERASVHHLLHRLVTHLNPGALPPISGPTATPDP</sequence>
<proteinExistence type="predicted"/>
<dbReference type="KEGG" id="shun:DWB77_07483"/>
<keyword evidence="3" id="KW-1185">Reference proteome</keyword>
<dbReference type="GO" id="GO:0006950">
    <property type="term" value="P:response to stress"/>
    <property type="evidence" value="ECO:0007669"/>
    <property type="project" value="TreeGrafter"/>
</dbReference>
<dbReference type="PANTHER" id="PTHR33164">
    <property type="entry name" value="TRANSCRIPTIONAL REGULATOR, MARR FAMILY"/>
    <property type="match status" value="1"/>
</dbReference>
<organism evidence="2 3">
    <name type="scientific">Streptomyces hundungensis</name>
    <dbReference type="NCBI Taxonomy" id="1077946"/>
    <lineage>
        <taxon>Bacteria</taxon>
        <taxon>Bacillati</taxon>
        <taxon>Actinomycetota</taxon>
        <taxon>Actinomycetes</taxon>
        <taxon>Kitasatosporales</taxon>
        <taxon>Streptomycetaceae</taxon>
        <taxon>Streptomyces</taxon>
    </lineage>
</organism>
<dbReference type="Pfam" id="PF12802">
    <property type="entry name" value="MarR_2"/>
    <property type="match status" value="1"/>
</dbReference>
<evidence type="ECO:0000259" key="1">
    <source>
        <dbReference type="PROSITE" id="PS50995"/>
    </source>
</evidence>